<dbReference type="GO" id="GO:0016874">
    <property type="term" value="F:ligase activity"/>
    <property type="evidence" value="ECO:0007669"/>
    <property type="project" value="UniProtKB-KW"/>
</dbReference>
<keyword evidence="4" id="KW-0436">Ligase</keyword>
<proteinExistence type="predicted"/>
<dbReference type="AlphaFoldDB" id="A0A0F0KTS4"/>
<dbReference type="Gene3D" id="1.10.1200.10">
    <property type="entry name" value="ACP-like"/>
    <property type="match status" value="1"/>
</dbReference>
<dbReference type="PATRIC" id="fig|582680.7.peg.1885"/>
<evidence type="ECO:0000256" key="2">
    <source>
        <dbReference type="ARBA" id="ARBA00022553"/>
    </source>
</evidence>
<dbReference type="InterPro" id="IPR009081">
    <property type="entry name" value="PP-bd_ACP"/>
</dbReference>
<evidence type="ECO:0000313" key="4">
    <source>
        <dbReference type="EMBL" id="KJL23884.1"/>
    </source>
</evidence>
<sequence length="77" mass="8227">MNVPESLISLIERHLDTSGFQIDSSLAQAGLDSLALVGLLVDVEDTYGVTIPDELLSQESFATPRVLWATIVAAKKG</sequence>
<dbReference type="InterPro" id="IPR006162">
    <property type="entry name" value="Ppantetheine_attach_site"/>
</dbReference>
<dbReference type="PROSITE" id="PS00012">
    <property type="entry name" value="PHOSPHOPANTETHEINE"/>
    <property type="match status" value="1"/>
</dbReference>
<accession>A0A0F0KTS4</accession>
<keyword evidence="1" id="KW-0596">Phosphopantetheine</keyword>
<keyword evidence="2" id="KW-0597">Phosphoprotein</keyword>
<comment type="caution">
    <text evidence="4">The sequence shown here is derived from an EMBL/GenBank/DDBJ whole genome shotgun (WGS) entry which is preliminary data.</text>
</comment>
<dbReference type="EC" id="6.1.1.13" evidence="4"/>
<dbReference type="InterPro" id="IPR036736">
    <property type="entry name" value="ACP-like_sf"/>
</dbReference>
<dbReference type="RefSeq" id="WP_082072292.1">
    <property type="nucleotide sequence ID" value="NZ_JYIT01000075.1"/>
</dbReference>
<keyword evidence="5" id="KW-1185">Reference proteome</keyword>
<reference evidence="4 5" key="1">
    <citation type="submission" date="2015-02" db="EMBL/GenBank/DDBJ databases">
        <title>Draft genome sequences of ten Microbacterium spp. with emphasis on heavy metal contaminated environments.</title>
        <authorList>
            <person name="Corretto E."/>
        </authorList>
    </citation>
    <scope>NUCLEOTIDE SEQUENCE [LARGE SCALE GENOMIC DNA]</scope>
    <source>
        <strain evidence="4 5">DSM 23848</strain>
    </source>
</reference>
<feature type="domain" description="Carrier" evidence="3">
    <location>
        <begin position="1"/>
        <end position="75"/>
    </location>
</feature>
<organism evidence="4 5">
    <name type="scientific">Microbacterium azadirachtae</name>
    <dbReference type="NCBI Taxonomy" id="582680"/>
    <lineage>
        <taxon>Bacteria</taxon>
        <taxon>Bacillati</taxon>
        <taxon>Actinomycetota</taxon>
        <taxon>Actinomycetes</taxon>
        <taxon>Micrococcales</taxon>
        <taxon>Microbacteriaceae</taxon>
        <taxon>Microbacterium</taxon>
    </lineage>
</organism>
<evidence type="ECO:0000259" key="3">
    <source>
        <dbReference type="PROSITE" id="PS50075"/>
    </source>
</evidence>
<evidence type="ECO:0000256" key="1">
    <source>
        <dbReference type="ARBA" id="ARBA00022450"/>
    </source>
</evidence>
<dbReference type="Proteomes" id="UP000033448">
    <property type="component" value="Unassembled WGS sequence"/>
</dbReference>
<name>A0A0F0KTS4_9MICO</name>
<dbReference type="Pfam" id="PF00550">
    <property type="entry name" value="PP-binding"/>
    <property type="match status" value="1"/>
</dbReference>
<dbReference type="OrthoDB" id="2665189at2"/>
<evidence type="ECO:0000313" key="5">
    <source>
        <dbReference type="Proteomes" id="UP000033448"/>
    </source>
</evidence>
<dbReference type="PROSITE" id="PS50075">
    <property type="entry name" value="CARRIER"/>
    <property type="match status" value="1"/>
</dbReference>
<gene>
    <name evidence="4" type="primary">dltC</name>
    <name evidence="4" type="ORF">RL72_01835</name>
</gene>
<protein>
    <submittedName>
        <fullName evidence="4">D-alanine--poly(Phosphoribitol) ligase subunit 2</fullName>
        <ecNumber evidence="4">6.1.1.13</ecNumber>
    </submittedName>
</protein>
<dbReference type="EMBL" id="JYIT01000075">
    <property type="protein sequence ID" value="KJL23884.1"/>
    <property type="molecule type" value="Genomic_DNA"/>
</dbReference>
<dbReference type="SUPFAM" id="SSF47336">
    <property type="entry name" value="ACP-like"/>
    <property type="match status" value="1"/>
</dbReference>